<name>A0AAF0U9A5_SOLVR</name>
<dbReference type="AlphaFoldDB" id="A0AAF0U9A5"/>
<accession>A0AAF0U9A5</accession>
<reference evidence="2" key="1">
    <citation type="submission" date="2023-08" db="EMBL/GenBank/DDBJ databases">
        <title>A de novo genome assembly of Solanum verrucosum Schlechtendal, a Mexican diploid species geographically isolated from the other diploid A-genome species in potato relatives.</title>
        <authorList>
            <person name="Hosaka K."/>
        </authorList>
    </citation>
    <scope>NUCLEOTIDE SEQUENCE</scope>
    <source>
        <tissue evidence="2">Young leaves</tissue>
    </source>
</reference>
<dbReference type="PANTHER" id="PTHR46148">
    <property type="entry name" value="CHROMO DOMAIN-CONTAINING PROTEIN"/>
    <property type="match status" value="1"/>
</dbReference>
<proteinExistence type="predicted"/>
<gene>
    <name evidence="2" type="ORF">MTR67_034935</name>
</gene>
<dbReference type="EMBL" id="CP133619">
    <property type="protein sequence ID" value="WMV41550.1"/>
    <property type="molecule type" value="Genomic_DNA"/>
</dbReference>
<dbReference type="Proteomes" id="UP001234989">
    <property type="component" value="Chromosome 8"/>
</dbReference>
<organism evidence="2 3">
    <name type="scientific">Solanum verrucosum</name>
    <dbReference type="NCBI Taxonomy" id="315347"/>
    <lineage>
        <taxon>Eukaryota</taxon>
        <taxon>Viridiplantae</taxon>
        <taxon>Streptophyta</taxon>
        <taxon>Embryophyta</taxon>
        <taxon>Tracheophyta</taxon>
        <taxon>Spermatophyta</taxon>
        <taxon>Magnoliopsida</taxon>
        <taxon>eudicotyledons</taxon>
        <taxon>Gunneridae</taxon>
        <taxon>Pentapetalae</taxon>
        <taxon>asterids</taxon>
        <taxon>lamiids</taxon>
        <taxon>Solanales</taxon>
        <taxon>Solanaceae</taxon>
        <taxon>Solanoideae</taxon>
        <taxon>Solaneae</taxon>
        <taxon>Solanum</taxon>
    </lineage>
</organism>
<keyword evidence="3" id="KW-1185">Reference proteome</keyword>
<evidence type="ECO:0000259" key="1">
    <source>
        <dbReference type="Pfam" id="PF24626"/>
    </source>
</evidence>
<dbReference type="PANTHER" id="PTHR46148:SF56">
    <property type="entry name" value="RETROTRANSPOSON PROTEIN"/>
    <property type="match status" value="1"/>
</dbReference>
<sequence length="337" mass="38288">MGDPSLIIPTEELGIKDNLSYEDIPVQILDHQVRKLKTKEVASVKVFWRNHLLRKLLGRLRELEFQVDDWVFLKVSPLNGVMRFGKKGKLSPRYVGPYRILKRIASVVPLETVAVKDRLSYEDVPIENLDHQVRRLRNKKVASVKVWWRSQSVEGAIWETETAMKANEFAYSWNSVQSEIQFSVLSGATHGWHPRTVSQTTARASGSLFTTTTLPKPSSENRLSLDPLPDRPTVYRSGMIRGLCLWIQTPLPASNTDYGRPALTVVQCMLYSILHAQYLSSTDAYVHYIFSCCTFRFSASKSRLDRFSISSPAESVVSPHSPRTIVMSLFSIVFLVL</sequence>
<evidence type="ECO:0000313" key="3">
    <source>
        <dbReference type="Proteomes" id="UP001234989"/>
    </source>
</evidence>
<dbReference type="InterPro" id="IPR056924">
    <property type="entry name" value="SH3_Tf2-1"/>
</dbReference>
<feature type="domain" description="Tf2-1-like SH3-like" evidence="1">
    <location>
        <begin position="69"/>
        <end position="107"/>
    </location>
</feature>
<protein>
    <recommendedName>
        <fullName evidence="1">Tf2-1-like SH3-like domain-containing protein</fullName>
    </recommendedName>
</protein>
<dbReference type="Pfam" id="PF24626">
    <property type="entry name" value="SH3_Tf2-1"/>
    <property type="match status" value="1"/>
</dbReference>
<evidence type="ECO:0000313" key="2">
    <source>
        <dbReference type="EMBL" id="WMV41550.1"/>
    </source>
</evidence>